<feature type="compositionally biased region" description="Basic and acidic residues" evidence="1">
    <location>
        <begin position="163"/>
        <end position="180"/>
    </location>
</feature>
<protein>
    <submittedName>
        <fullName evidence="3">Uncharacterized protein LOC116937308</fullName>
    </submittedName>
</protein>
<feature type="region of interest" description="Disordered" evidence="1">
    <location>
        <begin position="735"/>
        <end position="756"/>
    </location>
</feature>
<evidence type="ECO:0000256" key="1">
    <source>
        <dbReference type="SAM" id="MobiDB-lite"/>
    </source>
</evidence>
<name>A0AAJ7SJ59_PETMA</name>
<gene>
    <name evidence="3" type="primary">LOC116937308</name>
</gene>
<dbReference type="KEGG" id="pmrn:116937308"/>
<feature type="compositionally biased region" description="Basic residues" evidence="1">
    <location>
        <begin position="181"/>
        <end position="195"/>
    </location>
</feature>
<evidence type="ECO:0000313" key="2">
    <source>
        <dbReference type="Proteomes" id="UP001318040"/>
    </source>
</evidence>
<proteinExistence type="predicted"/>
<feature type="compositionally biased region" description="Acidic residues" evidence="1">
    <location>
        <begin position="200"/>
        <end position="212"/>
    </location>
</feature>
<feature type="compositionally biased region" description="Basic and acidic residues" evidence="1">
    <location>
        <begin position="739"/>
        <end position="753"/>
    </location>
</feature>
<reference evidence="3" key="1">
    <citation type="submission" date="2025-08" db="UniProtKB">
        <authorList>
            <consortium name="RefSeq"/>
        </authorList>
    </citation>
    <scope>IDENTIFICATION</scope>
    <source>
        <tissue evidence="3">Sperm</tissue>
    </source>
</reference>
<dbReference type="AlphaFoldDB" id="A0AAJ7SJ59"/>
<organism evidence="2 3">
    <name type="scientific">Petromyzon marinus</name>
    <name type="common">Sea lamprey</name>
    <dbReference type="NCBI Taxonomy" id="7757"/>
    <lineage>
        <taxon>Eukaryota</taxon>
        <taxon>Metazoa</taxon>
        <taxon>Chordata</taxon>
        <taxon>Craniata</taxon>
        <taxon>Vertebrata</taxon>
        <taxon>Cyclostomata</taxon>
        <taxon>Hyperoartia</taxon>
        <taxon>Petromyzontiformes</taxon>
        <taxon>Petromyzontidae</taxon>
        <taxon>Petromyzon</taxon>
    </lineage>
</organism>
<accession>A0AAJ7SJ59</accession>
<dbReference type="RefSeq" id="XP_032800260.1">
    <property type="nucleotide sequence ID" value="XM_032944369.1"/>
</dbReference>
<feature type="region of interest" description="Disordered" evidence="1">
    <location>
        <begin position="87"/>
        <end position="214"/>
    </location>
</feature>
<keyword evidence="2" id="KW-1185">Reference proteome</keyword>
<feature type="region of interest" description="Disordered" evidence="1">
    <location>
        <begin position="780"/>
        <end position="799"/>
    </location>
</feature>
<sequence length="888" mass="102518">MLVLRVIFEWIAGYWELVPKRSGRSATEQTNQGDTWKVSCIDDIGTLLKNWIKWEKSEHDVKTSGIATLNSDPLAQTDKQRLWDEENFGKETGGTDNPEVRVRQNIKTKSPGDYVLITRERAEPKLRGNSPGKRTPRTDGRHKHRDRHDAPDKNKSNTPQKPPKYEPWGKQESPGKVDPRYRRKIHYKNHVKQRHRDVNDSSESDSDDDDQLSEYSFSSNTLNLMDKALVRIPYFDPHNKNRDIHTHIATVEAEAMIRGLRKTDEKASLLKRSLHGQSISWVKSLPYEVRNDFKKLSLAVIRKFGEYLTLSEGFNAAKSMTQCADEDPRDYLMRFKRAYYAGDVDQYHEGDKRFKIMFFGSLSPEITEIVGMVLNPETASLDHIVDRAHMAWLYRAKNNDFTAHSERDKATSLSDENKKHVRHLMHAGPQCRKQKAPTDYQHNYIHGWSNNNYTRQWHADQERSQHAGTRICENRNVWRPRAKSDQCSIPRHTDRERSQRAETRICDNRHGWKQRAGPYLHPMQRHTAGQNYPHRCRDNNYGRQWHIENGRPRHTKTHNRENHGVYRPRAESRRFPIPRYTRGTHGLAVTKRVTWARDKSLTLVERKMTGKEVSADLKKKSQPLEKIKQAGGYKQNQEGNHDCGKLNAPCTRFDVVGNARVAPVVNTPIEQGKLTMKRDLTGNDNQQDREEKHACLVNGNAINCVAKLRESTVKVPGKRVTETKIHDGLGNVWKSSTRKNMESNRGTESDRGTESANLHMAAEKANDPNSRARKLVLCTNPGGARHGFTPHKPTGKARDKKNYRYEPRNRAHLAKAIPTMNQNDDVMMLHGKVTGYSKIPGHEKNYSVLLTKRGSKVANNLVNIKQRDARRETVYHRARNRYPVFPRN</sequence>
<dbReference type="Proteomes" id="UP001318040">
    <property type="component" value="Unplaced"/>
</dbReference>
<evidence type="ECO:0000313" key="3">
    <source>
        <dbReference type="RefSeq" id="XP_032800260.1"/>
    </source>
</evidence>